<dbReference type="Pfam" id="PF01527">
    <property type="entry name" value="HTH_Tnp_1"/>
    <property type="match status" value="1"/>
</dbReference>
<sequence>MDIKMATNKPRRKTYSDEFKEFLVQEAQSSGQSIASIARDNGINQNLLEPVHNLFNNKAMKARLVN</sequence>
<dbReference type="GO" id="GO:0004803">
    <property type="term" value="F:transposase activity"/>
    <property type="evidence" value="ECO:0007669"/>
    <property type="project" value="InterPro"/>
</dbReference>
<accession>A0A1B8QDC1</accession>
<dbReference type="GO" id="GO:0006313">
    <property type="term" value="P:DNA transposition"/>
    <property type="evidence" value="ECO:0007669"/>
    <property type="project" value="InterPro"/>
</dbReference>
<name>A0A1B8QDC1_9GAMM</name>
<organism evidence="2 3">
    <name type="scientific">Faucicola atlantae</name>
    <dbReference type="NCBI Taxonomy" id="34059"/>
    <lineage>
        <taxon>Bacteria</taxon>
        <taxon>Pseudomonadati</taxon>
        <taxon>Pseudomonadota</taxon>
        <taxon>Gammaproteobacteria</taxon>
        <taxon>Moraxellales</taxon>
        <taxon>Moraxellaceae</taxon>
        <taxon>Faucicola</taxon>
    </lineage>
</organism>
<reference evidence="2 3" key="1">
    <citation type="submission" date="2016-06" db="EMBL/GenBank/DDBJ databases">
        <title>Draft genome of Moraxella atlantae CCUG 66109.</title>
        <authorList>
            <person name="Salva-Serra F."/>
            <person name="Engstrom-Jakobsson H."/>
            <person name="Thorell K."/>
            <person name="Gonzales-Siles L."/>
            <person name="Karlsson R."/>
            <person name="Boulund F."/>
            <person name="Engstrand L."/>
            <person name="Kristiansson E."/>
            <person name="Moore E."/>
        </authorList>
    </citation>
    <scope>NUCLEOTIDE SEQUENCE [LARGE SCALE GENOMIC DNA]</scope>
    <source>
        <strain evidence="2 3">CCUG 66109</strain>
    </source>
</reference>
<proteinExistence type="inferred from homology"/>
<dbReference type="SUPFAM" id="SSF46689">
    <property type="entry name" value="Homeodomain-like"/>
    <property type="match status" value="1"/>
</dbReference>
<evidence type="ECO:0000313" key="2">
    <source>
        <dbReference type="EMBL" id="OBX79523.1"/>
    </source>
</evidence>
<dbReference type="InterPro" id="IPR002514">
    <property type="entry name" value="Transposase_8"/>
</dbReference>
<gene>
    <name evidence="2" type="ORF">A9308_00390</name>
</gene>
<protein>
    <recommendedName>
        <fullName evidence="4">Transposase</fullName>
    </recommendedName>
</protein>
<dbReference type="Proteomes" id="UP000092508">
    <property type="component" value="Unassembled WGS sequence"/>
</dbReference>
<evidence type="ECO:0000313" key="3">
    <source>
        <dbReference type="Proteomes" id="UP000092508"/>
    </source>
</evidence>
<evidence type="ECO:0008006" key="4">
    <source>
        <dbReference type="Google" id="ProtNLM"/>
    </source>
</evidence>
<dbReference type="EMBL" id="LZMZ01000012">
    <property type="protein sequence ID" value="OBX79523.1"/>
    <property type="molecule type" value="Genomic_DNA"/>
</dbReference>
<comment type="similarity">
    <text evidence="1">Belongs to the transposase 8 family.</text>
</comment>
<dbReference type="AlphaFoldDB" id="A0A1B8QDC1"/>
<comment type="caution">
    <text evidence="2">The sequence shown here is derived from an EMBL/GenBank/DDBJ whole genome shotgun (WGS) entry which is preliminary data.</text>
</comment>
<dbReference type="GO" id="GO:0003677">
    <property type="term" value="F:DNA binding"/>
    <property type="evidence" value="ECO:0007669"/>
    <property type="project" value="InterPro"/>
</dbReference>
<evidence type="ECO:0000256" key="1">
    <source>
        <dbReference type="ARBA" id="ARBA00009964"/>
    </source>
</evidence>
<dbReference type="InterPro" id="IPR009057">
    <property type="entry name" value="Homeodomain-like_sf"/>
</dbReference>